<dbReference type="RefSeq" id="WP_144757838.1">
    <property type="nucleotide sequence ID" value="NZ_VMNW02000102.1"/>
</dbReference>
<feature type="chain" id="PRO_5038643850" evidence="2">
    <location>
        <begin position="19"/>
        <end position="131"/>
    </location>
</feature>
<keyword evidence="2" id="KW-0732">Signal</keyword>
<dbReference type="OrthoDB" id="3627853at2"/>
<dbReference type="Proteomes" id="UP000319769">
    <property type="component" value="Unassembled WGS sequence"/>
</dbReference>
<dbReference type="AlphaFoldDB" id="A0A5N0UP62"/>
<evidence type="ECO:0000313" key="4">
    <source>
        <dbReference type="Proteomes" id="UP000319769"/>
    </source>
</evidence>
<name>A0A5N0UP62_9PSEU</name>
<sequence length="131" mass="13043">MKKFLALLPLTASALALAACASSPAPAPPAPADAAAAVMADPPEESVECGTVTGTGNAQAKVTVRHGEVDCAAAATLMTRYFAKLTKTDLSRADGAGPVALDPWTCGSDAGTPLSATCSTEDGREVVARPS</sequence>
<dbReference type="EMBL" id="VMNW02000102">
    <property type="protein sequence ID" value="KAA9151346.1"/>
    <property type="molecule type" value="Genomic_DNA"/>
</dbReference>
<feature type="signal peptide" evidence="2">
    <location>
        <begin position="1"/>
        <end position="18"/>
    </location>
</feature>
<proteinExistence type="predicted"/>
<organism evidence="3 4">
    <name type="scientific">Amycolatopsis acidicola</name>
    <dbReference type="NCBI Taxonomy" id="2596893"/>
    <lineage>
        <taxon>Bacteria</taxon>
        <taxon>Bacillati</taxon>
        <taxon>Actinomycetota</taxon>
        <taxon>Actinomycetes</taxon>
        <taxon>Pseudonocardiales</taxon>
        <taxon>Pseudonocardiaceae</taxon>
        <taxon>Amycolatopsis</taxon>
    </lineage>
</organism>
<accession>A0A5N0UP62</accession>
<feature type="compositionally biased region" description="Basic and acidic residues" evidence="1">
    <location>
        <begin position="121"/>
        <end position="131"/>
    </location>
</feature>
<feature type="region of interest" description="Disordered" evidence="1">
    <location>
        <begin position="112"/>
        <end position="131"/>
    </location>
</feature>
<keyword evidence="4" id="KW-1185">Reference proteome</keyword>
<protein>
    <submittedName>
        <fullName evidence="3">Uncharacterized protein</fullName>
    </submittedName>
</protein>
<gene>
    <name evidence="3" type="ORF">FPZ12_039160</name>
</gene>
<dbReference type="PROSITE" id="PS51257">
    <property type="entry name" value="PROKAR_LIPOPROTEIN"/>
    <property type="match status" value="1"/>
</dbReference>
<comment type="caution">
    <text evidence="3">The sequence shown here is derived from an EMBL/GenBank/DDBJ whole genome shotgun (WGS) entry which is preliminary data.</text>
</comment>
<evidence type="ECO:0000256" key="2">
    <source>
        <dbReference type="SAM" id="SignalP"/>
    </source>
</evidence>
<evidence type="ECO:0000313" key="3">
    <source>
        <dbReference type="EMBL" id="KAA9151346.1"/>
    </source>
</evidence>
<evidence type="ECO:0000256" key="1">
    <source>
        <dbReference type="SAM" id="MobiDB-lite"/>
    </source>
</evidence>
<reference evidence="3" key="1">
    <citation type="submission" date="2019-09" db="EMBL/GenBank/DDBJ databases">
        <authorList>
            <person name="Teo W.F.A."/>
            <person name="Duangmal K."/>
        </authorList>
    </citation>
    <scope>NUCLEOTIDE SEQUENCE [LARGE SCALE GENOMIC DNA]</scope>
    <source>
        <strain evidence="3">K81G1</strain>
    </source>
</reference>